<feature type="transmembrane region" description="Helical" evidence="8">
    <location>
        <begin position="151"/>
        <end position="171"/>
    </location>
</feature>
<evidence type="ECO:0000313" key="10">
    <source>
        <dbReference type="Proteomes" id="UP000322159"/>
    </source>
</evidence>
<name>A0A5C1YB62_9MICO</name>
<organism evidence="9 10">
    <name type="scientific">Protaetiibacter larvae</name>
    <dbReference type="NCBI Taxonomy" id="2592654"/>
    <lineage>
        <taxon>Bacteria</taxon>
        <taxon>Bacillati</taxon>
        <taxon>Actinomycetota</taxon>
        <taxon>Actinomycetes</taxon>
        <taxon>Micrococcales</taxon>
        <taxon>Microbacteriaceae</taxon>
        <taxon>Protaetiibacter</taxon>
    </lineage>
</organism>
<feature type="transmembrane region" description="Helical" evidence="8">
    <location>
        <begin position="265"/>
        <end position="287"/>
    </location>
</feature>
<feature type="transmembrane region" description="Helical" evidence="8">
    <location>
        <begin position="64"/>
        <end position="86"/>
    </location>
</feature>
<dbReference type="OrthoDB" id="9784366at2"/>
<dbReference type="EMBL" id="CP043504">
    <property type="protein sequence ID" value="QEO10800.1"/>
    <property type="molecule type" value="Genomic_DNA"/>
</dbReference>
<feature type="transmembrane region" description="Helical" evidence="8">
    <location>
        <begin position="35"/>
        <end position="52"/>
    </location>
</feature>
<keyword evidence="3" id="KW-0813">Transport</keyword>
<evidence type="ECO:0000256" key="5">
    <source>
        <dbReference type="ARBA" id="ARBA00022692"/>
    </source>
</evidence>
<evidence type="ECO:0000256" key="2">
    <source>
        <dbReference type="ARBA" id="ARBA00009773"/>
    </source>
</evidence>
<evidence type="ECO:0000256" key="6">
    <source>
        <dbReference type="ARBA" id="ARBA00022989"/>
    </source>
</evidence>
<gene>
    <name evidence="9" type="ORF">FLP23_05835</name>
</gene>
<dbReference type="AlphaFoldDB" id="A0A5C1YB62"/>
<dbReference type="Pfam" id="PF01594">
    <property type="entry name" value="AI-2E_transport"/>
    <property type="match status" value="1"/>
</dbReference>
<feature type="transmembrane region" description="Helical" evidence="8">
    <location>
        <begin position="307"/>
        <end position="340"/>
    </location>
</feature>
<evidence type="ECO:0000313" key="9">
    <source>
        <dbReference type="EMBL" id="QEO10800.1"/>
    </source>
</evidence>
<comment type="subcellular location">
    <subcellularLocation>
        <location evidence="1">Cell membrane</location>
        <topology evidence="1">Multi-pass membrane protein</topology>
    </subcellularLocation>
</comment>
<sequence length="371" mass="39838">MAPGMRIAAAWSWRVLVVAGVVALVLFLVVQLRYIVVPLLVAMLLAALLVPFSNWLQRHRWPRWLAIAVSEVGILAILTGLIWLTVRTIISGYPALVDQTLLRWEDLKQFLLDSPLHLSADDINAWAEGFLESLRADTSALWSSALAFGSGLGHFLAGLLLVLFATLFILIDGRGIWNWIVRLFPRNARAALVGGGEAGWITLSTFVRVQVLVAFIDAVGIGLGAFILGLFYGGFPLVIPIAIVVFLGSFIPVVGAVVSGAIAVFVALVFMGPWQAFVMLLIVIGVQQLEGHVLQPFLVGNAVKIHPLAVVIVVAAGGFLAGIPGALFAVPLAATLNAIIGYIARGDWRTHPHPSVADVIPPTRGRTARDR</sequence>
<keyword evidence="10" id="KW-1185">Reference proteome</keyword>
<evidence type="ECO:0000256" key="3">
    <source>
        <dbReference type="ARBA" id="ARBA00022448"/>
    </source>
</evidence>
<proteinExistence type="inferred from homology"/>
<dbReference type="InterPro" id="IPR002549">
    <property type="entry name" value="AI-2E-like"/>
</dbReference>
<dbReference type="GO" id="GO:0005886">
    <property type="term" value="C:plasma membrane"/>
    <property type="evidence" value="ECO:0007669"/>
    <property type="project" value="UniProtKB-SubCell"/>
</dbReference>
<accession>A0A5C1YB62</accession>
<reference evidence="9 10" key="1">
    <citation type="submission" date="2019-09" db="EMBL/GenBank/DDBJ databases">
        <title>Genome sequencing of strain KACC 19322.</title>
        <authorList>
            <person name="Heo J."/>
            <person name="Kim S.-J."/>
            <person name="Kim J.-S."/>
            <person name="Hong S.-B."/>
            <person name="Kwon S.-W."/>
        </authorList>
    </citation>
    <scope>NUCLEOTIDE SEQUENCE [LARGE SCALE GENOMIC DNA]</scope>
    <source>
        <strain evidence="9 10">KACC 19322</strain>
    </source>
</reference>
<evidence type="ECO:0000256" key="1">
    <source>
        <dbReference type="ARBA" id="ARBA00004651"/>
    </source>
</evidence>
<evidence type="ECO:0000256" key="8">
    <source>
        <dbReference type="SAM" id="Phobius"/>
    </source>
</evidence>
<evidence type="ECO:0000256" key="7">
    <source>
        <dbReference type="ARBA" id="ARBA00023136"/>
    </source>
</evidence>
<keyword evidence="7 8" id="KW-0472">Membrane</keyword>
<dbReference type="GO" id="GO:0055085">
    <property type="term" value="P:transmembrane transport"/>
    <property type="evidence" value="ECO:0007669"/>
    <property type="project" value="TreeGrafter"/>
</dbReference>
<comment type="similarity">
    <text evidence="2">Belongs to the autoinducer-2 exporter (AI-2E) (TC 2.A.86) family.</text>
</comment>
<protein>
    <submittedName>
        <fullName evidence="9">AI-2E family transporter</fullName>
    </submittedName>
</protein>
<keyword evidence="5 8" id="KW-0812">Transmembrane</keyword>
<keyword evidence="6 8" id="KW-1133">Transmembrane helix</keyword>
<feature type="transmembrane region" description="Helical" evidence="8">
    <location>
        <begin position="12"/>
        <end position="29"/>
    </location>
</feature>
<feature type="transmembrane region" description="Helical" evidence="8">
    <location>
        <begin position="211"/>
        <end position="232"/>
    </location>
</feature>
<dbReference type="PANTHER" id="PTHR21716:SF53">
    <property type="entry name" value="PERMEASE PERM-RELATED"/>
    <property type="match status" value="1"/>
</dbReference>
<feature type="transmembrane region" description="Helical" evidence="8">
    <location>
        <begin position="238"/>
        <end position="258"/>
    </location>
</feature>
<dbReference type="PANTHER" id="PTHR21716">
    <property type="entry name" value="TRANSMEMBRANE PROTEIN"/>
    <property type="match status" value="1"/>
</dbReference>
<dbReference type="Proteomes" id="UP000322159">
    <property type="component" value="Chromosome"/>
</dbReference>
<dbReference type="KEGG" id="lyk:FLP23_05835"/>
<evidence type="ECO:0000256" key="4">
    <source>
        <dbReference type="ARBA" id="ARBA00022475"/>
    </source>
</evidence>
<keyword evidence="4" id="KW-1003">Cell membrane</keyword>